<reference evidence="1 2" key="1">
    <citation type="submission" date="2020-02" db="EMBL/GenBank/DDBJ databases">
        <authorList>
            <person name="Ma Q."/>
            <person name="Huang Y."/>
            <person name="Song X."/>
            <person name="Pei D."/>
        </authorList>
    </citation>
    <scope>NUCLEOTIDE SEQUENCE [LARGE SCALE GENOMIC DNA]</scope>
    <source>
        <strain evidence="1">Sxm20200214</strain>
        <tissue evidence="1">Leaf</tissue>
    </source>
</reference>
<organism evidence="1 2">
    <name type="scientific">Brassica carinata</name>
    <name type="common">Ethiopian mustard</name>
    <name type="synonym">Abyssinian cabbage</name>
    <dbReference type="NCBI Taxonomy" id="52824"/>
    <lineage>
        <taxon>Eukaryota</taxon>
        <taxon>Viridiplantae</taxon>
        <taxon>Streptophyta</taxon>
        <taxon>Embryophyta</taxon>
        <taxon>Tracheophyta</taxon>
        <taxon>Spermatophyta</taxon>
        <taxon>Magnoliopsida</taxon>
        <taxon>eudicotyledons</taxon>
        <taxon>Gunneridae</taxon>
        <taxon>Pentapetalae</taxon>
        <taxon>rosids</taxon>
        <taxon>malvids</taxon>
        <taxon>Brassicales</taxon>
        <taxon>Brassicaceae</taxon>
        <taxon>Brassiceae</taxon>
        <taxon>Brassica</taxon>
    </lineage>
</organism>
<sequence>MVHGVSSNMDLMAARSDAVRRETKLKKIEDEKSRHIYFVAIATVAAAQVVAEVVRLTAYHVSLEIKERCCIYQDSDSV</sequence>
<proteinExistence type="predicted"/>
<keyword evidence="2" id="KW-1185">Reference proteome</keyword>
<protein>
    <submittedName>
        <fullName evidence="1">Uncharacterized protein</fullName>
    </submittedName>
</protein>
<accession>A0A8X7RTT2</accession>
<name>A0A8X7RTT2_BRACI</name>
<dbReference type="EMBL" id="JAAMPC010000009">
    <property type="protein sequence ID" value="KAG2293193.1"/>
    <property type="molecule type" value="Genomic_DNA"/>
</dbReference>
<evidence type="ECO:0000313" key="2">
    <source>
        <dbReference type="Proteomes" id="UP000886595"/>
    </source>
</evidence>
<dbReference type="Proteomes" id="UP000886595">
    <property type="component" value="Unassembled WGS sequence"/>
</dbReference>
<evidence type="ECO:0000313" key="1">
    <source>
        <dbReference type="EMBL" id="KAG2293193.1"/>
    </source>
</evidence>
<gene>
    <name evidence="1" type="ORF">Bca52824_039862</name>
</gene>
<comment type="caution">
    <text evidence="1">The sequence shown here is derived from an EMBL/GenBank/DDBJ whole genome shotgun (WGS) entry which is preliminary data.</text>
</comment>
<dbReference type="AlphaFoldDB" id="A0A8X7RTT2"/>